<evidence type="ECO:0000256" key="1">
    <source>
        <dbReference type="ARBA" id="ARBA00022692"/>
    </source>
</evidence>
<dbReference type="Gene3D" id="1.20.1250.20">
    <property type="entry name" value="MFS general substrate transporter like domains"/>
    <property type="match status" value="1"/>
</dbReference>
<dbReference type="AlphaFoldDB" id="A0A1D2NFR4"/>
<evidence type="ECO:0000256" key="4">
    <source>
        <dbReference type="SAM" id="Phobius"/>
    </source>
</evidence>
<keyword evidence="3 4" id="KW-0472">Membrane</keyword>
<evidence type="ECO:0000256" key="2">
    <source>
        <dbReference type="ARBA" id="ARBA00022989"/>
    </source>
</evidence>
<accession>A0A1D2NFR4</accession>
<dbReference type="SUPFAM" id="SSF103473">
    <property type="entry name" value="MFS general substrate transporter"/>
    <property type="match status" value="1"/>
</dbReference>
<dbReference type="EMBL" id="LJIJ01000055">
    <property type="protein sequence ID" value="ODN04118.1"/>
    <property type="molecule type" value="Genomic_DNA"/>
</dbReference>
<keyword evidence="6" id="KW-1185">Reference proteome</keyword>
<dbReference type="PANTHER" id="PTHR23121:SF9">
    <property type="entry name" value="SODIUM-DEPENDENT GLUCOSE TRANSPORTER 1"/>
    <property type="match status" value="1"/>
</dbReference>
<evidence type="ECO:0000256" key="3">
    <source>
        <dbReference type="ARBA" id="ARBA00023136"/>
    </source>
</evidence>
<feature type="transmembrane region" description="Helical" evidence="4">
    <location>
        <begin position="87"/>
        <end position="106"/>
    </location>
</feature>
<proteinExistence type="predicted"/>
<keyword evidence="2 4" id="KW-1133">Transmembrane helix</keyword>
<gene>
    <name evidence="5" type="ORF">Ocin01_02592</name>
</gene>
<organism evidence="5 6">
    <name type="scientific">Orchesella cincta</name>
    <name type="common">Springtail</name>
    <name type="synonym">Podura cincta</name>
    <dbReference type="NCBI Taxonomy" id="48709"/>
    <lineage>
        <taxon>Eukaryota</taxon>
        <taxon>Metazoa</taxon>
        <taxon>Ecdysozoa</taxon>
        <taxon>Arthropoda</taxon>
        <taxon>Hexapoda</taxon>
        <taxon>Collembola</taxon>
        <taxon>Entomobryomorpha</taxon>
        <taxon>Entomobryoidea</taxon>
        <taxon>Orchesellidae</taxon>
        <taxon>Orchesellinae</taxon>
        <taxon>Orchesella</taxon>
    </lineage>
</organism>
<protein>
    <submittedName>
        <fullName evidence="5">Uncharacterized protein</fullName>
    </submittedName>
</protein>
<reference evidence="5 6" key="1">
    <citation type="journal article" date="2016" name="Genome Biol. Evol.">
        <title>Gene Family Evolution Reflects Adaptation to Soil Environmental Stressors in the Genome of the Collembolan Orchesella cincta.</title>
        <authorList>
            <person name="Faddeeva-Vakhrusheva A."/>
            <person name="Derks M.F."/>
            <person name="Anvar S.Y."/>
            <person name="Agamennone V."/>
            <person name="Suring W."/>
            <person name="Smit S."/>
            <person name="van Straalen N.M."/>
            <person name="Roelofs D."/>
        </authorList>
    </citation>
    <scope>NUCLEOTIDE SEQUENCE [LARGE SCALE GENOMIC DNA]</scope>
    <source>
        <tissue evidence="5">Mixed pool</tissue>
    </source>
</reference>
<dbReference type="OrthoDB" id="18420at2759"/>
<dbReference type="InterPro" id="IPR036259">
    <property type="entry name" value="MFS_trans_sf"/>
</dbReference>
<evidence type="ECO:0000313" key="6">
    <source>
        <dbReference type="Proteomes" id="UP000094527"/>
    </source>
</evidence>
<evidence type="ECO:0000313" key="5">
    <source>
        <dbReference type="EMBL" id="ODN04118.1"/>
    </source>
</evidence>
<feature type="transmembrane region" description="Helical" evidence="4">
    <location>
        <begin position="112"/>
        <end position="132"/>
    </location>
</feature>
<sequence>MDKEIVKKKDVEASREPISQTLKIITTCVVFYGNVTYGCAMNAFSPALTDFKNKYDTETDEISVVFVASIGCYMFGTMIYNVLNRQFCVIVVFTGIAAAMFVAPHAPTLTTFYVVGGVLGFCIGCYDVAQFCGNPNRVHLFKLSTFASLLVPCWLH</sequence>
<keyword evidence="1 4" id="KW-0812">Transmembrane</keyword>
<feature type="transmembrane region" description="Helical" evidence="4">
    <location>
        <begin position="21"/>
        <end position="44"/>
    </location>
</feature>
<feature type="transmembrane region" description="Helical" evidence="4">
    <location>
        <begin position="64"/>
        <end position="80"/>
    </location>
</feature>
<dbReference type="PANTHER" id="PTHR23121">
    <property type="entry name" value="SODIUM-DEPENDENT GLUCOSE TRANSPORTER 1"/>
    <property type="match status" value="1"/>
</dbReference>
<dbReference type="Proteomes" id="UP000094527">
    <property type="component" value="Unassembled WGS sequence"/>
</dbReference>
<name>A0A1D2NFR4_ORCCI</name>
<comment type="caution">
    <text evidence="5">The sequence shown here is derived from an EMBL/GenBank/DDBJ whole genome shotgun (WGS) entry which is preliminary data.</text>
</comment>